<gene>
    <name evidence="2" type="ORF">Tel_12295</name>
</gene>
<evidence type="ECO:0000259" key="1">
    <source>
        <dbReference type="Pfam" id="PF04965"/>
    </source>
</evidence>
<dbReference type="Proteomes" id="UP000055136">
    <property type="component" value="Chromosome"/>
</dbReference>
<dbReference type="InterPro" id="IPR007048">
    <property type="entry name" value="IraD/Gp25-like"/>
</dbReference>
<evidence type="ECO:0000313" key="2">
    <source>
        <dbReference type="EMBL" id="ALP53851.1"/>
    </source>
</evidence>
<dbReference type="EMBL" id="CP013099">
    <property type="protein sequence ID" value="ALP53851.1"/>
    <property type="molecule type" value="Genomic_DNA"/>
</dbReference>
<proteinExistence type="predicted"/>
<dbReference type="AlphaFoldDB" id="A0A0S2TFA3"/>
<sequence>MSAFERDKKFLGVGWGFPPEFHKHADSIQVQMVSEEEDIRESLRILLSTRPGERVMQPAYGCRIHAMVFESVNESTITEIRDVVERAVLFFEPRIRLDSIDVNTDAVYDGKIILELNYTVRTTNTRSNVVYPFYFIEGSHVRM</sequence>
<reference evidence="2" key="1">
    <citation type="submission" date="2015-10" db="EMBL/GenBank/DDBJ databases">
        <title>Description of Candidatus Tenderia electrophaga gen. nov, sp. nov., an Uncultivated Electroautotroph from a Biocathode Enrichment.</title>
        <authorList>
            <person name="Eddie B.J."/>
            <person name="Malanoski A.P."/>
            <person name="Wang Z."/>
            <person name="Hall R.J."/>
            <person name="Oh S.D."/>
            <person name="Heiner C."/>
            <person name="Lin B."/>
            <person name="Strycharz-Glaven S.M."/>
        </authorList>
    </citation>
    <scope>NUCLEOTIDE SEQUENCE [LARGE SCALE GENOMIC DNA]</scope>
    <source>
        <strain evidence="2">NRL1</strain>
    </source>
</reference>
<dbReference type="SUPFAM" id="SSF160719">
    <property type="entry name" value="gpW/gp25-like"/>
    <property type="match status" value="1"/>
</dbReference>
<keyword evidence="3" id="KW-1185">Reference proteome</keyword>
<dbReference type="Pfam" id="PF04965">
    <property type="entry name" value="GPW_gp25"/>
    <property type="match status" value="1"/>
</dbReference>
<name>A0A0S2TFA3_9GAMM</name>
<evidence type="ECO:0000313" key="3">
    <source>
        <dbReference type="Proteomes" id="UP000055136"/>
    </source>
</evidence>
<feature type="domain" description="IraD/Gp25-like" evidence="1">
    <location>
        <begin position="34"/>
        <end position="124"/>
    </location>
</feature>
<accession>A0A0S2TFA3</accession>
<dbReference type="STRING" id="1748243.Tel_12295"/>
<dbReference type="KEGG" id="tee:Tel_12295"/>
<dbReference type="Gene3D" id="3.10.450.40">
    <property type="match status" value="1"/>
</dbReference>
<organism evidence="2 3">
    <name type="scientific">Candidatus Tenderia electrophaga</name>
    <dbReference type="NCBI Taxonomy" id="1748243"/>
    <lineage>
        <taxon>Bacteria</taxon>
        <taxon>Pseudomonadati</taxon>
        <taxon>Pseudomonadota</taxon>
        <taxon>Gammaproteobacteria</taxon>
        <taxon>Candidatus Tenderiales</taxon>
        <taxon>Candidatus Tenderiaceae</taxon>
        <taxon>Candidatus Tenderia</taxon>
    </lineage>
</organism>
<protein>
    <recommendedName>
        <fullName evidence="1">IraD/Gp25-like domain-containing protein</fullName>
    </recommendedName>
</protein>